<dbReference type="PANTHER" id="PTHR43045:SF2">
    <property type="entry name" value="INNER MEMBRANE METABOLITE TRANSPORT PROTEIN YHJE"/>
    <property type="match status" value="1"/>
</dbReference>
<dbReference type="InterPro" id="IPR020846">
    <property type="entry name" value="MFS_dom"/>
</dbReference>
<keyword evidence="10" id="KW-1185">Reference proteome</keyword>
<feature type="transmembrane region" description="Helical" evidence="7">
    <location>
        <begin position="121"/>
        <end position="142"/>
    </location>
</feature>
<dbReference type="Pfam" id="PF00083">
    <property type="entry name" value="Sugar_tr"/>
    <property type="match status" value="1"/>
</dbReference>
<proteinExistence type="predicted"/>
<evidence type="ECO:0000256" key="5">
    <source>
        <dbReference type="ARBA" id="ARBA00022989"/>
    </source>
</evidence>
<dbReference type="PROSITE" id="PS50850">
    <property type="entry name" value="MFS"/>
    <property type="match status" value="1"/>
</dbReference>
<keyword evidence="2" id="KW-0813">Transport</keyword>
<protein>
    <submittedName>
        <fullName evidence="9">MFS transporter</fullName>
    </submittedName>
</protein>
<name>A0ABQ6P7D5_9SPHN</name>
<dbReference type="PROSITE" id="PS51257">
    <property type="entry name" value="PROKAR_LIPOPROTEIN"/>
    <property type="match status" value="1"/>
</dbReference>
<feature type="transmembrane region" description="Helical" evidence="7">
    <location>
        <begin position="431"/>
        <end position="451"/>
    </location>
</feature>
<keyword evidence="6 7" id="KW-0472">Membrane</keyword>
<dbReference type="SUPFAM" id="SSF103473">
    <property type="entry name" value="MFS general substrate transporter"/>
    <property type="match status" value="1"/>
</dbReference>
<evidence type="ECO:0000256" key="4">
    <source>
        <dbReference type="ARBA" id="ARBA00022692"/>
    </source>
</evidence>
<evidence type="ECO:0000256" key="1">
    <source>
        <dbReference type="ARBA" id="ARBA00004651"/>
    </source>
</evidence>
<feature type="domain" description="Major facilitator superfamily (MFS) profile" evidence="8">
    <location>
        <begin position="47"/>
        <end position="456"/>
    </location>
</feature>
<feature type="transmembrane region" description="Helical" evidence="7">
    <location>
        <begin position="310"/>
        <end position="332"/>
    </location>
</feature>
<dbReference type="Proteomes" id="UP001187221">
    <property type="component" value="Unassembled WGS sequence"/>
</dbReference>
<evidence type="ECO:0000256" key="2">
    <source>
        <dbReference type="ARBA" id="ARBA00022448"/>
    </source>
</evidence>
<accession>A0ABQ6P7D5</accession>
<keyword evidence="3" id="KW-1003">Cell membrane</keyword>
<feature type="transmembrane region" description="Helical" evidence="7">
    <location>
        <begin position="224"/>
        <end position="241"/>
    </location>
</feature>
<feature type="transmembrane region" description="Helical" evidence="7">
    <location>
        <begin position="273"/>
        <end position="298"/>
    </location>
</feature>
<reference evidence="9 10" key="1">
    <citation type="submission" date="2023-06" db="EMBL/GenBank/DDBJ databases">
        <title>Draft genome sequence of Novosphingobium sp. strain IK01.</title>
        <authorList>
            <person name="Hatamoto M."/>
            <person name="Ikarashi T."/>
            <person name="Yamaguchi T."/>
        </authorList>
    </citation>
    <scope>NUCLEOTIDE SEQUENCE [LARGE SCALE GENOMIC DNA]</scope>
    <source>
        <strain evidence="9 10">IK01</strain>
    </source>
</reference>
<feature type="transmembrane region" description="Helical" evidence="7">
    <location>
        <begin position="397"/>
        <end position="419"/>
    </location>
</feature>
<dbReference type="Gene3D" id="1.20.1250.20">
    <property type="entry name" value="MFS general substrate transporter like domains"/>
    <property type="match status" value="1"/>
</dbReference>
<dbReference type="PANTHER" id="PTHR43045">
    <property type="entry name" value="SHIKIMATE TRANSPORTER"/>
    <property type="match status" value="1"/>
</dbReference>
<evidence type="ECO:0000313" key="10">
    <source>
        <dbReference type="Proteomes" id="UP001187221"/>
    </source>
</evidence>
<dbReference type="EMBL" id="BTFW01000001">
    <property type="protein sequence ID" value="GMM60499.1"/>
    <property type="molecule type" value="Genomic_DNA"/>
</dbReference>
<dbReference type="InterPro" id="IPR005828">
    <property type="entry name" value="MFS_sugar_transport-like"/>
</dbReference>
<dbReference type="InterPro" id="IPR036259">
    <property type="entry name" value="MFS_trans_sf"/>
</dbReference>
<feature type="transmembrane region" description="Helical" evidence="7">
    <location>
        <begin position="338"/>
        <end position="359"/>
    </location>
</feature>
<feature type="transmembrane region" description="Helical" evidence="7">
    <location>
        <begin position="192"/>
        <end position="212"/>
    </location>
</feature>
<keyword evidence="4 7" id="KW-0812">Transmembrane</keyword>
<gene>
    <name evidence="9" type="ORF">NUTIK01_12760</name>
</gene>
<evidence type="ECO:0000256" key="6">
    <source>
        <dbReference type="ARBA" id="ARBA00023136"/>
    </source>
</evidence>
<evidence type="ECO:0000259" key="8">
    <source>
        <dbReference type="PROSITE" id="PS50850"/>
    </source>
</evidence>
<feature type="transmembrane region" description="Helical" evidence="7">
    <location>
        <begin position="366"/>
        <end position="385"/>
    </location>
</feature>
<keyword evidence="5 7" id="KW-1133">Transmembrane helix</keyword>
<sequence length="456" mass="46881">MQVRKVAHFWHGSLGSCPVGLDKAAGAGKAPSMHSNRVSPYRQHARILTASLVGTAVEFYDFYIYATAAALVIGPLFFPAQSPSAQVLLSFMTFGLAFVARPVGAVAFGHFGDRVGRKSTLVASLMLMGGSTVLIAFLPTYAMAGPVAPFLLCLLRFGQGFGLGGEWGGASLLAVENAPKGWEARFGSAPQLGAPLGFLCANGLFLILGVTLPEAAFASWGWRVPFLASALLVGLGLWVRLKIGETAAFEQAKNDAPPPKVPVGRLMADHPGAVLAGIAGVIACFAIFYLATTFALSFATTKLGYAKQTFLGVQLVANFFLAGGIALAGWWADKRGAASVLRVGAAGTALVGLVFGLGLGSGHLPVVFATLALTLFVMGLVYGPLGAWLPTLYAVPVRYTGISIAFNVGGIIGGALAPFAAQALAMAGGTAMVGLFLTVAGAITLAGVVFAPRCEA</sequence>
<comment type="caution">
    <text evidence="9">The sequence shown here is derived from an EMBL/GenBank/DDBJ whole genome shotgun (WGS) entry which is preliminary data.</text>
</comment>
<evidence type="ECO:0000256" key="7">
    <source>
        <dbReference type="SAM" id="Phobius"/>
    </source>
</evidence>
<evidence type="ECO:0000256" key="3">
    <source>
        <dbReference type="ARBA" id="ARBA00022475"/>
    </source>
</evidence>
<feature type="transmembrane region" description="Helical" evidence="7">
    <location>
        <begin position="87"/>
        <end position="109"/>
    </location>
</feature>
<comment type="subcellular location">
    <subcellularLocation>
        <location evidence="1">Cell membrane</location>
        <topology evidence="1">Multi-pass membrane protein</topology>
    </subcellularLocation>
</comment>
<evidence type="ECO:0000313" key="9">
    <source>
        <dbReference type="EMBL" id="GMM60499.1"/>
    </source>
</evidence>
<organism evidence="9 10">
    <name type="scientific">Novosphingobium pituita</name>
    <dbReference type="NCBI Taxonomy" id="3056842"/>
    <lineage>
        <taxon>Bacteria</taxon>
        <taxon>Pseudomonadati</taxon>
        <taxon>Pseudomonadota</taxon>
        <taxon>Alphaproteobacteria</taxon>
        <taxon>Sphingomonadales</taxon>
        <taxon>Sphingomonadaceae</taxon>
        <taxon>Novosphingobium</taxon>
    </lineage>
</organism>